<dbReference type="RefSeq" id="WP_304436715.1">
    <property type="nucleotide sequence ID" value="NZ_JAUKUC010000001.1"/>
</dbReference>
<reference evidence="4" key="2">
    <citation type="submission" date="2023-06" db="EMBL/GenBank/DDBJ databases">
        <authorList>
            <person name="Lucena T."/>
            <person name="Sun Q."/>
        </authorList>
    </citation>
    <scope>NUCLEOTIDE SEQUENCE</scope>
    <source>
        <strain evidence="4">CECT 8869</strain>
    </source>
</reference>
<feature type="modified residue" description="4-aspartylphosphate" evidence="2">
    <location>
        <position position="59"/>
    </location>
</feature>
<name>A0ABT8RSP3_9FLAO</name>
<dbReference type="SMART" id="SM00448">
    <property type="entry name" value="REC"/>
    <property type="match status" value="1"/>
</dbReference>
<dbReference type="Proteomes" id="UP001168579">
    <property type="component" value="Unassembled WGS sequence"/>
</dbReference>
<proteinExistence type="predicted"/>
<dbReference type="InterPro" id="IPR001789">
    <property type="entry name" value="Sig_transdc_resp-reg_receiver"/>
</dbReference>
<comment type="caution">
    <text evidence="4">The sequence shown here is derived from an EMBL/GenBank/DDBJ whole genome shotgun (WGS) entry which is preliminary data.</text>
</comment>
<dbReference type="CDD" id="cd17574">
    <property type="entry name" value="REC_OmpR"/>
    <property type="match status" value="1"/>
</dbReference>
<keyword evidence="1 2" id="KW-0597">Phosphoprotein</keyword>
<dbReference type="PROSITE" id="PS50110">
    <property type="entry name" value="RESPONSE_REGULATORY"/>
    <property type="match status" value="1"/>
</dbReference>
<sequence length="134" mass="15084">MNLIGYTMISILIIEDDNDIRENTSELLELEGYATLTAANGKIGLEKIKSNMPDLILCDLRMPEMDGFTVLSHLGKYPDLKRIPFVFFSAKSEKLDIKTGIEAGADGYLVKPFEFKDLLSIIEKCLYKIKRSSS</sequence>
<protein>
    <submittedName>
        <fullName evidence="4">Response regulator</fullName>
    </submittedName>
</protein>
<dbReference type="EMBL" id="JAUKUC010000001">
    <property type="protein sequence ID" value="MDO1513936.1"/>
    <property type="molecule type" value="Genomic_DNA"/>
</dbReference>
<evidence type="ECO:0000256" key="2">
    <source>
        <dbReference type="PROSITE-ProRule" id="PRU00169"/>
    </source>
</evidence>
<gene>
    <name evidence="4" type="ORF">Q2T41_14845</name>
</gene>
<dbReference type="InterPro" id="IPR050595">
    <property type="entry name" value="Bact_response_regulator"/>
</dbReference>
<dbReference type="InterPro" id="IPR011006">
    <property type="entry name" value="CheY-like_superfamily"/>
</dbReference>
<evidence type="ECO:0000313" key="5">
    <source>
        <dbReference type="Proteomes" id="UP001168579"/>
    </source>
</evidence>
<dbReference type="Pfam" id="PF00072">
    <property type="entry name" value="Response_reg"/>
    <property type="match status" value="1"/>
</dbReference>
<organism evidence="4 5">
    <name type="scientific">Maribacter confluentis</name>
    <dbReference type="NCBI Taxonomy" id="1656093"/>
    <lineage>
        <taxon>Bacteria</taxon>
        <taxon>Pseudomonadati</taxon>
        <taxon>Bacteroidota</taxon>
        <taxon>Flavobacteriia</taxon>
        <taxon>Flavobacteriales</taxon>
        <taxon>Flavobacteriaceae</taxon>
        <taxon>Maribacter</taxon>
    </lineage>
</organism>
<feature type="domain" description="Response regulatory" evidence="3">
    <location>
        <begin position="10"/>
        <end position="126"/>
    </location>
</feature>
<evidence type="ECO:0000256" key="1">
    <source>
        <dbReference type="ARBA" id="ARBA00022553"/>
    </source>
</evidence>
<dbReference type="PANTHER" id="PTHR44591">
    <property type="entry name" value="STRESS RESPONSE REGULATOR PROTEIN 1"/>
    <property type="match status" value="1"/>
</dbReference>
<evidence type="ECO:0000313" key="4">
    <source>
        <dbReference type="EMBL" id="MDO1513936.1"/>
    </source>
</evidence>
<keyword evidence="5" id="KW-1185">Reference proteome</keyword>
<dbReference type="Gene3D" id="3.40.50.2300">
    <property type="match status" value="1"/>
</dbReference>
<dbReference type="SUPFAM" id="SSF52172">
    <property type="entry name" value="CheY-like"/>
    <property type="match status" value="1"/>
</dbReference>
<reference evidence="4" key="1">
    <citation type="journal article" date="2014" name="Int. J. Syst. Evol. Microbiol.">
        <title>Complete genome of a new Firmicutes species belonging to the dominant human colonic microbiota ('Ruminococcus bicirculans') reveals two chromosomes and a selective capacity to utilize plant glucans.</title>
        <authorList>
            <consortium name="NISC Comparative Sequencing Program"/>
            <person name="Wegmann U."/>
            <person name="Louis P."/>
            <person name="Goesmann A."/>
            <person name="Henrissat B."/>
            <person name="Duncan S.H."/>
            <person name="Flint H.J."/>
        </authorList>
    </citation>
    <scope>NUCLEOTIDE SEQUENCE</scope>
    <source>
        <strain evidence="4">CECT 8869</strain>
    </source>
</reference>
<evidence type="ECO:0000259" key="3">
    <source>
        <dbReference type="PROSITE" id="PS50110"/>
    </source>
</evidence>
<dbReference type="PANTHER" id="PTHR44591:SF3">
    <property type="entry name" value="RESPONSE REGULATORY DOMAIN-CONTAINING PROTEIN"/>
    <property type="match status" value="1"/>
</dbReference>
<accession>A0ABT8RSP3</accession>